<evidence type="ECO:0000256" key="14">
    <source>
        <dbReference type="ARBA" id="ARBA00083640"/>
    </source>
</evidence>
<reference evidence="16 17" key="1">
    <citation type="submission" date="2016-09" db="EMBL/GenBank/DDBJ databases">
        <title>Chromobacterium muskegensis sp. nov., an insecticidal bacterium isolated from Sphagnum bogs.</title>
        <authorList>
            <person name="Sparks M.E."/>
            <person name="Blackburn M.B."/>
            <person name="Gundersen-Rindal D.E."/>
            <person name="Mitchell A."/>
            <person name="Farrar R."/>
            <person name="Kuhar D."/>
        </authorList>
    </citation>
    <scope>NUCLEOTIDE SEQUENCE [LARGE SCALE GENOMIC DNA]</scope>
    <source>
        <strain evidence="16 17">37-2</strain>
    </source>
</reference>
<dbReference type="InterPro" id="IPR042203">
    <property type="entry name" value="Leu/Phe-tRNA_Trfase_C"/>
</dbReference>
<dbReference type="Proteomes" id="UP000180088">
    <property type="component" value="Unassembled WGS sequence"/>
</dbReference>
<dbReference type="HAMAP" id="MF_00688">
    <property type="entry name" value="Leu_Phe_trans"/>
    <property type="match status" value="1"/>
</dbReference>
<keyword evidence="3 15" id="KW-0808">Transferase</keyword>
<dbReference type="GO" id="GO:0005737">
    <property type="term" value="C:cytoplasm"/>
    <property type="evidence" value="ECO:0007669"/>
    <property type="project" value="UniProtKB-SubCell"/>
</dbReference>
<dbReference type="PANTHER" id="PTHR30098">
    <property type="entry name" value="LEUCYL/PHENYLALANYL-TRNA--PROTEIN TRANSFERASE"/>
    <property type="match status" value="1"/>
</dbReference>
<protein>
    <recommendedName>
        <fullName evidence="11 15">Leucyl/phenylalanyl-tRNA--protein transferase</fullName>
        <ecNumber evidence="10 15">2.3.2.6</ecNumber>
    </recommendedName>
    <alternativeName>
        <fullName evidence="12 15">L/F-transferase</fullName>
    </alternativeName>
    <alternativeName>
        <fullName evidence="13 15">Leucyltransferase</fullName>
    </alternativeName>
    <alternativeName>
        <fullName evidence="14 15">Phenyalanyltransferase</fullName>
    </alternativeName>
</protein>
<dbReference type="OrthoDB" id="9790282at2"/>
<evidence type="ECO:0000256" key="7">
    <source>
        <dbReference type="ARBA" id="ARBA00051538"/>
    </source>
</evidence>
<evidence type="ECO:0000256" key="10">
    <source>
        <dbReference type="ARBA" id="ARBA00066767"/>
    </source>
</evidence>
<evidence type="ECO:0000256" key="1">
    <source>
        <dbReference type="ARBA" id="ARBA00004496"/>
    </source>
</evidence>
<evidence type="ECO:0000256" key="3">
    <source>
        <dbReference type="ARBA" id="ARBA00022679"/>
    </source>
</evidence>
<dbReference type="EC" id="2.3.2.6" evidence="10 15"/>
<dbReference type="InterPro" id="IPR016181">
    <property type="entry name" value="Acyl_CoA_acyltransferase"/>
</dbReference>
<evidence type="ECO:0000256" key="4">
    <source>
        <dbReference type="ARBA" id="ARBA00023315"/>
    </source>
</evidence>
<keyword evidence="2 15" id="KW-0963">Cytoplasm</keyword>
<evidence type="ECO:0000256" key="13">
    <source>
        <dbReference type="ARBA" id="ARBA00077165"/>
    </source>
</evidence>
<evidence type="ECO:0000256" key="8">
    <source>
        <dbReference type="ARBA" id="ARBA00054043"/>
    </source>
</evidence>
<dbReference type="InterPro" id="IPR042221">
    <property type="entry name" value="Leu/Phe-tRNA_Trfase_N"/>
</dbReference>
<gene>
    <name evidence="15" type="primary">aat</name>
    <name evidence="16" type="ORF">BI347_14505</name>
</gene>
<evidence type="ECO:0000313" key="16">
    <source>
        <dbReference type="EMBL" id="OHX14582.1"/>
    </source>
</evidence>
<dbReference type="STRING" id="1903179.BI347_14505"/>
<keyword evidence="4 15" id="KW-0012">Acyltransferase</keyword>
<evidence type="ECO:0000313" key="17">
    <source>
        <dbReference type="Proteomes" id="UP000180088"/>
    </source>
</evidence>
<comment type="catalytic activity">
    <reaction evidence="7 15">
        <text>N-terminal L-lysyl-[protein] + L-leucyl-tRNA(Leu) = N-terminal L-leucyl-L-lysyl-[protein] + tRNA(Leu) + H(+)</text>
        <dbReference type="Rhea" id="RHEA:12340"/>
        <dbReference type="Rhea" id="RHEA-COMP:9613"/>
        <dbReference type="Rhea" id="RHEA-COMP:9622"/>
        <dbReference type="Rhea" id="RHEA-COMP:12670"/>
        <dbReference type="Rhea" id="RHEA-COMP:12671"/>
        <dbReference type="ChEBI" id="CHEBI:15378"/>
        <dbReference type="ChEBI" id="CHEBI:65249"/>
        <dbReference type="ChEBI" id="CHEBI:78442"/>
        <dbReference type="ChEBI" id="CHEBI:78494"/>
        <dbReference type="ChEBI" id="CHEBI:133043"/>
        <dbReference type="EC" id="2.3.2.6"/>
    </reaction>
</comment>
<dbReference type="Pfam" id="PF03588">
    <property type="entry name" value="Leu_Phe_trans"/>
    <property type="match status" value="1"/>
</dbReference>
<evidence type="ECO:0000256" key="2">
    <source>
        <dbReference type="ARBA" id="ARBA00022490"/>
    </source>
</evidence>
<dbReference type="AlphaFoldDB" id="A0A1S1X544"/>
<dbReference type="PANTHER" id="PTHR30098:SF2">
    <property type="entry name" value="LEUCYL_PHENYLALANYL-TRNA--PROTEIN TRANSFERASE"/>
    <property type="match status" value="1"/>
</dbReference>
<dbReference type="SUPFAM" id="SSF55729">
    <property type="entry name" value="Acyl-CoA N-acyltransferases (Nat)"/>
    <property type="match status" value="1"/>
</dbReference>
<evidence type="ECO:0000256" key="15">
    <source>
        <dbReference type="HAMAP-Rule" id="MF_00688"/>
    </source>
</evidence>
<evidence type="ECO:0000256" key="5">
    <source>
        <dbReference type="ARBA" id="ARBA00050607"/>
    </source>
</evidence>
<sequence>MIPWLGPEPVFPPVEQALSHPNGLLAAGGDLSPGRILSAYSEGIFPWFSHGEPILWWSPAPRMVLYPGQLKVSRSLGKALRKLDYEIRLDSAFVEVMQGCSQPRPGQDGTWIVPEMVAAYCRLHALGYAHSFETWMDGELVGGLYGIAIGRMFYGESMFARRTDASKLAFVHMVRHLAGQGVEMIDCQMHTAHLESLGACLVPRDVFLATLKEKIRQPQPSQMWDYHYRHESS</sequence>
<accession>A0A1S1X544</accession>
<comment type="subcellular location">
    <subcellularLocation>
        <location evidence="1 15">Cytoplasm</location>
    </subcellularLocation>
</comment>
<evidence type="ECO:0000256" key="9">
    <source>
        <dbReference type="ARBA" id="ARBA00061535"/>
    </source>
</evidence>
<comment type="function">
    <text evidence="8 15">Functions in the N-end rule pathway of protein degradation where it conjugates Leu, Phe and, less efficiently, Met from aminoacyl-tRNAs to the N-termini of proteins containing an N-terminal arginine or lysine.</text>
</comment>
<comment type="catalytic activity">
    <reaction evidence="6 15">
        <text>N-terminal L-arginyl-[protein] + L-leucyl-tRNA(Leu) = N-terminal L-leucyl-L-arginyl-[protein] + tRNA(Leu) + H(+)</text>
        <dbReference type="Rhea" id="RHEA:50416"/>
        <dbReference type="Rhea" id="RHEA-COMP:9613"/>
        <dbReference type="Rhea" id="RHEA-COMP:9622"/>
        <dbReference type="Rhea" id="RHEA-COMP:12672"/>
        <dbReference type="Rhea" id="RHEA-COMP:12673"/>
        <dbReference type="ChEBI" id="CHEBI:15378"/>
        <dbReference type="ChEBI" id="CHEBI:64719"/>
        <dbReference type="ChEBI" id="CHEBI:78442"/>
        <dbReference type="ChEBI" id="CHEBI:78494"/>
        <dbReference type="ChEBI" id="CHEBI:133044"/>
        <dbReference type="EC" id="2.3.2.6"/>
    </reaction>
</comment>
<dbReference type="FunFam" id="3.30.70.3550:FF:000001">
    <property type="entry name" value="Leucyl/phenylalanyl-tRNA--protein transferase"/>
    <property type="match status" value="1"/>
</dbReference>
<dbReference type="GO" id="GO:0030163">
    <property type="term" value="P:protein catabolic process"/>
    <property type="evidence" value="ECO:0007669"/>
    <property type="project" value="UniProtKB-UniRule"/>
</dbReference>
<dbReference type="Gene3D" id="3.40.630.70">
    <property type="entry name" value="Leucyl/phenylalanyl-tRNA-protein transferase, C-terminal domain"/>
    <property type="match status" value="1"/>
</dbReference>
<dbReference type="NCBIfam" id="TIGR00667">
    <property type="entry name" value="aat"/>
    <property type="match status" value="1"/>
</dbReference>
<dbReference type="GO" id="GO:0008914">
    <property type="term" value="F:leucyl-tRNA--protein transferase activity"/>
    <property type="evidence" value="ECO:0007669"/>
    <property type="project" value="UniProtKB-UniRule"/>
</dbReference>
<evidence type="ECO:0000256" key="12">
    <source>
        <dbReference type="ARBA" id="ARBA00077136"/>
    </source>
</evidence>
<comment type="catalytic activity">
    <reaction evidence="5 15">
        <text>L-phenylalanyl-tRNA(Phe) + an N-terminal L-alpha-aminoacyl-[protein] = an N-terminal L-phenylalanyl-L-alpha-aminoacyl-[protein] + tRNA(Phe)</text>
        <dbReference type="Rhea" id="RHEA:43632"/>
        <dbReference type="Rhea" id="RHEA-COMP:9668"/>
        <dbReference type="Rhea" id="RHEA-COMP:9699"/>
        <dbReference type="Rhea" id="RHEA-COMP:10636"/>
        <dbReference type="Rhea" id="RHEA-COMP:10637"/>
        <dbReference type="ChEBI" id="CHEBI:78442"/>
        <dbReference type="ChEBI" id="CHEBI:78531"/>
        <dbReference type="ChEBI" id="CHEBI:78597"/>
        <dbReference type="ChEBI" id="CHEBI:83561"/>
        <dbReference type="EC" id="2.3.2.6"/>
    </reaction>
</comment>
<dbReference type="Gene3D" id="3.30.70.3550">
    <property type="entry name" value="Leucyl/phenylalanyl-tRNA-protein transferase, N-terminal domain"/>
    <property type="match status" value="1"/>
</dbReference>
<comment type="similarity">
    <text evidence="9 15">Belongs to the L/F-transferase family.</text>
</comment>
<dbReference type="EMBL" id="MKCS01000001">
    <property type="protein sequence ID" value="OHX14582.1"/>
    <property type="molecule type" value="Genomic_DNA"/>
</dbReference>
<organism evidence="16 17">
    <name type="scientific">Chromobacterium sphagni</name>
    <dbReference type="NCBI Taxonomy" id="1903179"/>
    <lineage>
        <taxon>Bacteria</taxon>
        <taxon>Pseudomonadati</taxon>
        <taxon>Pseudomonadota</taxon>
        <taxon>Betaproteobacteria</taxon>
        <taxon>Neisseriales</taxon>
        <taxon>Chromobacteriaceae</taxon>
        <taxon>Chromobacterium</taxon>
    </lineage>
</organism>
<evidence type="ECO:0000256" key="6">
    <source>
        <dbReference type="ARBA" id="ARBA00050652"/>
    </source>
</evidence>
<evidence type="ECO:0000256" key="11">
    <source>
        <dbReference type="ARBA" id="ARBA00074372"/>
    </source>
</evidence>
<comment type="caution">
    <text evidence="16">The sequence shown here is derived from an EMBL/GenBank/DDBJ whole genome shotgun (WGS) entry which is preliminary data.</text>
</comment>
<dbReference type="InterPro" id="IPR004616">
    <property type="entry name" value="Leu/Phe-tRNA_Trfase"/>
</dbReference>
<name>A0A1S1X544_9NEIS</name>
<proteinExistence type="inferred from homology"/>
<dbReference type="RefSeq" id="WP_071116167.1">
    <property type="nucleotide sequence ID" value="NZ_MKCS01000001.1"/>
</dbReference>
<dbReference type="FunFam" id="3.40.630.70:FF:000001">
    <property type="entry name" value="Leucyl/phenylalanyl-tRNA--protein transferase"/>
    <property type="match status" value="1"/>
</dbReference>